<sequence length="721" mass="77524">MYKKWMGAFCAAFAAIALVVAAPSTIEPSPVAKDVLPVSEASARLSSVVAGEQPQAEASSDTATTFSFRSPVFHLTPGRYEDGAIGDVTGDGRDDVVVVTSGDDGDARNFVVVRSQTEAGELDSRMYGYVYPGTMEQAGRTLNLADMNNDGLLDIVVVHNNGVTILESQGDRQRFARTFETSTGITAKESQILDVDRDGFGDVAVMTETEGAAMLYMGDGNGGIKAARPLPIPNGADLEVADVTSDGLPDLLLSNPGGYSNLEVYVHNGKDAFDPPIVYPTPDSQYRRNLVVADFDDDGRNDVAIARYRNLRDGTGYSYPDADLGLFFQDSARGLTYKAALKFIGAPLVPTASDLDRDGRKDLFARDVSSNSLRYYLRTADGFEAPRSITTSGGIIGTGDLNGDACTDLVLKNNATTAERIEIHYGQGCIVPGSPTVIDDLNSDRKSDLLWRDDVQHHLATWAMDGASVIGGAAYGVGPSWSVVARGDFDGNGRLDLVWSDGYTMQMWKGMESGYVGVGMQSFPTGYRVVSVGDVDGDGRADLGWRDAGNSTYALWLMDGERVRSGRAYGVSQSWRIAGTGDLNGDRRLDLVWTDGQSMHLWSGAVNLLFNTAAMGSYPTGWELIGTGDVTGDGRDDLFWRHAGLGYFVTWKMAGTRRVSGAQYSVDGSWRVLHAGDHTGDGLTDLVWTNGNAMQLWAATDNGFAGYGMRDYPVGWSLVTH</sequence>
<keyword evidence="4" id="KW-1185">Reference proteome</keyword>
<dbReference type="InterPro" id="IPR028994">
    <property type="entry name" value="Integrin_alpha_N"/>
</dbReference>
<dbReference type="Proteomes" id="UP000646426">
    <property type="component" value="Unassembled WGS sequence"/>
</dbReference>
<evidence type="ECO:0000313" key="3">
    <source>
        <dbReference type="EMBL" id="GHA71320.1"/>
    </source>
</evidence>
<keyword evidence="1 2" id="KW-0732">Signal</keyword>
<dbReference type="SUPFAM" id="SSF69318">
    <property type="entry name" value="Integrin alpha N-terminal domain"/>
    <property type="match status" value="2"/>
</dbReference>
<evidence type="ECO:0000256" key="1">
    <source>
        <dbReference type="ARBA" id="ARBA00022729"/>
    </source>
</evidence>
<dbReference type="Pfam" id="PF13517">
    <property type="entry name" value="FG-GAP_3"/>
    <property type="match status" value="4"/>
</dbReference>
<dbReference type="EMBL" id="BMYD01000001">
    <property type="protein sequence ID" value="GHA71320.1"/>
    <property type="molecule type" value="Genomic_DNA"/>
</dbReference>
<feature type="chain" id="PRO_5036835976" description="VCBS repeat-containing protein" evidence="2">
    <location>
        <begin position="22"/>
        <end position="721"/>
    </location>
</feature>
<gene>
    <name evidence="3" type="ORF">GCM10007067_04540</name>
</gene>
<name>A0A918SU66_9GAMM</name>
<comment type="caution">
    <text evidence="3">The sequence shown here is derived from an EMBL/GenBank/DDBJ whole genome shotgun (WGS) entry which is preliminary data.</text>
</comment>
<reference evidence="3" key="1">
    <citation type="journal article" date="2014" name="Int. J. Syst. Evol. Microbiol.">
        <title>Complete genome sequence of Corynebacterium casei LMG S-19264T (=DSM 44701T), isolated from a smear-ripened cheese.</title>
        <authorList>
            <consortium name="US DOE Joint Genome Institute (JGI-PGF)"/>
            <person name="Walter F."/>
            <person name="Albersmeier A."/>
            <person name="Kalinowski J."/>
            <person name="Ruckert C."/>
        </authorList>
    </citation>
    <scope>NUCLEOTIDE SEQUENCE</scope>
    <source>
        <strain evidence="3">KCTC 23077</strain>
    </source>
</reference>
<evidence type="ECO:0000256" key="2">
    <source>
        <dbReference type="SAM" id="SignalP"/>
    </source>
</evidence>
<dbReference type="RefSeq" id="WP_189452900.1">
    <property type="nucleotide sequence ID" value="NZ_BMYD01000001.1"/>
</dbReference>
<feature type="signal peptide" evidence="2">
    <location>
        <begin position="1"/>
        <end position="21"/>
    </location>
</feature>
<evidence type="ECO:0008006" key="5">
    <source>
        <dbReference type="Google" id="ProtNLM"/>
    </source>
</evidence>
<reference evidence="3" key="2">
    <citation type="submission" date="2020-09" db="EMBL/GenBank/DDBJ databases">
        <authorList>
            <person name="Sun Q."/>
            <person name="Kim S."/>
        </authorList>
    </citation>
    <scope>NUCLEOTIDE SEQUENCE</scope>
    <source>
        <strain evidence="3">KCTC 23077</strain>
    </source>
</reference>
<protein>
    <recommendedName>
        <fullName evidence="5">VCBS repeat-containing protein</fullName>
    </recommendedName>
</protein>
<dbReference type="Gene3D" id="2.130.10.130">
    <property type="entry name" value="Integrin alpha, N-terminal"/>
    <property type="match status" value="3"/>
</dbReference>
<organism evidence="3 4">
    <name type="scientific">Cognatilysobacter bugurensis</name>
    <dbReference type="NCBI Taxonomy" id="543356"/>
    <lineage>
        <taxon>Bacteria</taxon>
        <taxon>Pseudomonadati</taxon>
        <taxon>Pseudomonadota</taxon>
        <taxon>Gammaproteobacteria</taxon>
        <taxon>Lysobacterales</taxon>
        <taxon>Lysobacteraceae</taxon>
        <taxon>Cognatilysobacter</taxon>
    </lineage>
</organism>
<dbReference type="InterPro" id="IPR013517">
    <property type="entry name" value="FG-GAP"/>
</dbReference>
<proteinExistence type="predicted"/>
<accession>A0A918SU66</accession>
<dbReference type="PANTHER" id="PTHR46580">
    <property type="entry name" value="SENSOR KINASE-RELATED"/>
    <property type="match status" value="1"/>
</dbReference>
<evidence type="ECO:0000313" key="4">
    <source>
        <dbReference type="Proteomes" id="UP000646426"/>
    </source>
</evidence>
<dbReference type="AlphaFoldDB" id="A0A918SU66"/>